<evidence type="ECO:0000256" key="8">
    <source>
        <dbReference type="ARBA" id="ARBA00022895"/>
    </source>
</evidence>
<evidence type="ECO:0000256" key="4">
    <source>
        <dbReference type="ARBA" id="ARBA00018687"/>
    </source>
</evidence>
<evidence type="ECO:0000256" key="9">
    <source>
        <dbReference type="ARBA" id="ARBA00023054"/>
    </source>
</evidence>
<dbReference type="Ensembl" id="ENSSSCT00055008957.1">
    <property type="protein sequence ID" value="ENSSSCP00055007095.1"/>
    <property type="gene ID" value="ENSSSCG00055004533.1"/>
</dbReference>
<evidence type="ECO:0000313" key="15">
    <source>
        <dbReference type="Ensembl" id="ENSSSCP00060018544.1"/>
    </source>
</evidence>
<evidence type="ECO:0000313" key="16">
    <source>
        <dbReference type="Proteomes" id="UP000694723"/>
    </source>
</evidence>
<evidence type="ECO:0000256" key="2">
    <source>
        <dbReference type="ARBA" id="ARBA00004574"/>
    </source>
</evidence>
<dbReference type="Ensembl" id="ENSSSCT00060043520.1">
    <property type="protein sequence ID" value="ENSSSCP00060018544.1"/>
    <property type="gene ID" value="ENSSSCG00060032142.1"/>
</dbReference>
<dbReference type="GO" id="GO:0005524">
    <property type="term" value="F:ATP binding"/>
    <property type="evidence" value="ECO:0007669"/>
    <property type="project" value="UniProtKB-KW"/>
</dbReference>
<feature type="coiled-coil region" evidence="12">
    <location>
        <begin position="656"/>
        <end position="752"/>
    </location>
</feature>
<evidence type="ECO:0000256" key="6">
    <source>
        <dbReference type="ARBA" id="ARBA00022741"/>
    </source>
</evidence>
<dbReference type="FunFam" id="3.40.50.300:FF:001301">
    <property type="entry name" value="Structural maintenance of chromosomes 5"/>
    <property type="match status" value="1"/>
</dbReference>
<dbReference type="AlphaFoldDB" id="A0A8D1V2U3"/>
<dbReference type="Ensembl" id="ENSSSCT00035048311.1">
    <property type="protein sequence ID" value="ENSSSCP00035019321.1"/>
    <property type="gene ID" value="ENSSSCG00035036429.1"/>
</dbReference>
<dbReference type="Proteomes" id="UP000694720">
    <property type="component" value="Unplaced"/>
</dbReference>
<keyword evidence="9 12" id="KW-0175">Coiled coil</keyword>
<dbReference type="GO" id="GO:0005634">
    <property type="term" value="C:nucleus"/>
    <property type="evidence" value="ECO:0007669"/>
    <property type="project" value="UniProtKB-SubCell"/>
</dbReference>
<evidence type="ECO:0000256" key="12">
    <source>
        <dbReference type="SAM" id="Coils"/>
    </source>
</evidence>
<dbReference type="PANTHER" id="PTHR45916">
    <property type="entry name" value="STRUCTURAL MAINTENANCE OF CHROMOSOMES PROTEIN 5"/>
    <property type="match status" value="1"/>
</dbReference>
<evidence type="ECO:0000256" key="10">
    <source>
        <dbReference type="ARBA" id="ARBA00023242"/>
    </source>
</evidence>
<dbReference type="Proteomes" id="UP000694571">
    <property type="component" value="Unplaced"/>
</dbReference>
<dbReference type="Proteomes" id="UP000694724">
    <property type="component" value="Unplaced"/>
</dbReference>
<keyword evidence="8" id="KW-0779">Telomere</keyword>
<dbReference type="InterPro" id="IPR038729">
    <property type="entry name" value="Rad50/SbcC_AAA"/>
</dbReference>
<dbReference type="Ensembl" id="ENSSSCT00045032348.1">
    <property type="protein sequence ID" value="ENSSSCP00045022406.1"/>
    <property type="gene ID" value="ENSSSCG00045018915.1"/>
</dbReference>
<dbReference type="Ensembl" id="ENSSSCT00050003923.1">
    <property type="protein sequence ID" value="ENSSSCP00050001446.1"/>
    <property type="gene ID" value="ENSSSCG00050002995.1"/>
</dbReference>
<dbReference type="SUPFAM" id="SSF52540">
    <property type="entry name" value="P-loop containing nucleoside triphosphate hydrolases"/>
    <property type="match status" value="2"/>
</dbReference>
<sequence length="1048" mass="122472">MATPSKKTSTPIPLASKRALPRDPSSEVPSKKKSSAPPAAPPPLPLQSSGPFVEGSIVRIAMENFLTYDICEVSPGPHLNMIIGANGTGKSSIVCAICLGLAGKPAFMGRADKVGFFVKRGCSKGMVEIELFRTSGNLVITREIDVAKNQSFWFINKKPTTQKVVEEQVAALNIQVGNLCQFLPQDKVGEFAKLSKIELLEATEKSIGPPEMHRYHCELKNFREKEKQLETSCKEKTEYLEKMIQRNERYKQDVERFYERKRHLDLIEMLEAKRPWVEYENVRQEYEEVKLARDRAKEEVRKLKEGQIPMTRQIEEIERQRHNLEALIKEKATNIKETSQKCKQKQDVIERKDKHIEELQQALTVKQNEEHDRQRRISNTRKMIEDLQNELKTAENCENLQPQIDAITNDLRRVQDEKALCEGEIIDKRREKETLEKEKKSVDDHIVRFDNLMNQKEDKLRQRYRDTYDAVLWLRSNRDKFKQRVCEPIMLTINMKDNKNAKYIENHISSNDLRAFVFESQEDMEVFLKEVRDNKKLRVNAVIAPESSYADKVPSRSLNELKQYGFFSYLRELFDAPDPVMSYLCRQYHIHEVPVGTERTREIIEQVIQETRLKQIYTAEEKYVVKASFYSNKVISSNTSLKVAQFLTVTVDLEQRRHLEEQLKEINRKLQAVESGMITLRETNKHLEHKDNELRQKKKELLERKTKKRQLEQKINSKLGSLKLMEQDTCNLEEEERKANTKIKEINVQKAKLVTELTNLLKICTSLHIQKVDLILQNTTVISKKNKLESDYMAASSQLRLTEQHFIELDENRQRLLQKCKELMKRARQVCNLGAEQTVPQEYQTAFQDLPNTLDEIDALLTEERSRASCFTGLNPTVVQEYTKREEEIEQLTEELKIKKVELDKYRENISQVKERWLNPLKELVEKINEKFSHFFSSMQCAGEVDLHTENEEDYDKYGIRIRVKFRTNTQLQELTPHHQSGGERSVSTMLYLMALQELNRCPFRVVDEINQGMDPINERRVFELVVNTACKENTSQYFFITPKVGNK</sequence>
<dbReference type="Ensembl" id="ENSSSCT00030060544.1">
    <property type="protein sequence ID" value="ENSSSCP00030027737.1"/>
    <property type="gene ID" value="ENSSSCG00030043322.1"/>
</dbReference>
<evidence type="ECO:0000256" key="7">
    <source>
        <dbReference type="ARBA" id="ARBA00022840"/>
    </source>
</evidence>
<protein>
    <recommendedName>
        <fullName evidence="4">Structural maintenance of chromosomes protein 5</fullName>
    </recommendedName>
</protein>
<comment type="subunit">
    <text evidence="11">Forms a heterodimer with smc6. Component of the SMC5-SMC6 complex which consists at least of smc5, smc6, nsmce2, nsmce1 and nsmce4a.</text>
</comment>
<reference evidence="15" key="1">
    <citation type="submission" date="2025-05" db="UniProtKB">
        <authorList>
            <consortium name="Ensembl"/>
        </authorList>
    </citation>
    <scope>IDENTIFICATION</scope>
</reference>
<feature type="coiled-coil region" evidence="12">
    <location>
        <begin position="240"/>
        <end position="438"/>
    </location>
</feature>
<dbReference type="Proteomes" id="UP000694723">
    <property type="component" value="Unplaced"/>
</dbReference>
<dbReference type="GO" id="GO:0006302">
    <property type="term" value="P:double-strand break repair"/>
    <property type="evidence" value="ECO:0007669"/>
    <property type="project" value="InterPro"/>
</dbReference>
<evidence type="ECO:0000259" key="14">
    <source>
        <dbReference type="Pfam" id="PF13476"/>
    </source>
</evidence>
<keyword evidence="7" id="KW-0067">ATP-binding</keyword>
<feature type="domain" description="Rad50/SbcC-type AAA" evidence="14">
    <location>
        <begin position="59"/>
        <end position="251"/>
    </location>
</feature>
<dbReference type="InterPro" id="IPR027417">
    <property type="entry name" value="P-loop_NTPase"/>
</dbReference>
<keyword evidence="5" id="KW-0158">Chromosome</keyword>
<keyword evidence="6" id="KW-0547">Nucleotide-binding</keyword>
<dbReference type="GO" id="GO:0000781">
    <property type="term" value="C:chromosome, telomeric region"/>
    <property type="evidence" value="ECO:0007669"/>
    <property type="project" value="UniProtKB-SubCell"/>
</dbReference>
<evidence type="ECO:0000256" key="13">
    <source>
        <dbReference type="SAM" id="MobiDB-lite"/>
    </source>
</evidence>
<dbReference type="Proteomes" id="UP000694728">
    <property type="component" value="Unplaced"/>
</dbReference>
<evidence type="ECO:0000256" key="3">
    <source>
        <dbReference type="ARBA" id="ARBA00010171"/>
    </source>
</evidence>
<dbReference type="Gene3D" id="3.40.50.300">
    <property type="entry name" value="P-loop containing nucleotide triphosphate hydrolases"/>
    <property type="match status" value="2"/>
</dbReference>
<feature type="region of interest" description="Disordered" evidence="13">
    <location>
        <begin position="1"/>
        <end position="48"/>
    </location>
</feature>
<comment type="similarity">
    <text evidence="3">Belongs to the SMC family. SMC5 subfamily.</text>
</comment>
<dbReference type="FunFam" id="3.40.50.300:FF:000793">
    <property type="entry name" value="Structural maintenance of chromosomes protein 5"/>
    <property type="match status" value="1"/>
</dbReference>
<gene>
    <name evidence="15" type="primary">SMC5</name>
</gene>
<feature type="compositionally biased region" description="Polar residues" evidence="13">
    <location>
        <begin position="1"/>
        <end position="11"/>
    </location>
</feature>
<evidence type="ECO:0000256" key="1">
    <source>
        <dbReference type="ARBA" id="ARBA00004123"/>
    </source>
</evidence>
<comment type="subcellular location">
    <subcellularLocation>
        <location evidence="2">Chromosome</location>
        <location evidence="2">Telomere</location>
    </subcellularLocation>
    <subcellularLocation>
        <location evidence="1">Nucleus</location>
    </subcellularLocation>
</comment>
<organism evidence="15 16">
    <name type="scientific">Sus scrofa</name>
    <name type="common">Pig</name>
    <dbReference type="NCBI Taxonomy" id="9823"/>
    <lineage>
        <taxon>Eukaryota</taxon>
        <taxon>Metazoa</taxon>
        <taxon>Chordata</taxon>
        <taxon>Craniata</taxon>
        <taxon>Vertebrata</taxon>
        <taxon>Euteleostomi</taxon>
        <taxon>Mammalia</taxon>
        <taxon>Eutheria</taxon>
        <taxon>Laurasiatheria</taxon>
        <taxon>Artiodactyla</taxon>
        <taxon>Suina</taxon>
        <taxon>Suidae</taxon>
        <taxon>Sus</taxon>
    </lineage>
</organism>
<evidence type="ECO:0000256" key="11">
    <source>
        <dbReference type="ARBA" id="ARBA00063886"/>
    </source>
</evidence>
<accession>A0A8D1V2U3</accession>
<dbReference type="Pfam" id="PF13476">
    <property type="entry name" value="AAA_23"/>
    <property type="match status" value="1"/>
</dbReference>
<dbReference type="GO" id="GO:0016887">
    <property type="term" value="F:ATP hydrolysis activity"/>
    <property type="evidence" value="ECO:0007669"/>
    <property type="project" value="InterPro"/>
</dbReference>
<evidence type="ECO:0000256" key="5">
    <source>
        <dbReference type="ARBA" id="ARBA00022454"/>
    </source>
</evidence>
<dbReference type="Proteomes" id="UP000694570">
    <property type="component" value="Unplaced"/>
</dbReference>
<name>A0A8D1V2U3_PIG</name>
<proteinExistence type="inferred from homology"/>
<keyword evidence="10" id="KW-0539">Nucleus</keyword>
<feature type="coiled-coil region" evidence="12">
    <location>
        <begin position="879"/>
        <end position="916"/>
    </location>
</feature>
<dbReference type="PANTHER" id="PTHR45916:SF1">
    <property type="entry name" value="STRUCTURAL MAINTENANCE OF CHROMOSOMES PROTEIN 5"/>
    <property type="match status" value="1"/>
</dbReference>